<evidence type="ECO:0000313" key="2">
    <source>
        <dbReference type="Proteomes" id="UP000239504"/>
    </source>
</evidence>
<dbReference type="SUPFAM" id="SSF52833">
    <property type="entry name" value="Thioredoxin-like"/>
    <property type="match status" value="1"/>
</dbReference>
<organism evidence="1 2">
    <name type="scientific">Hyphococcus luteus</name>
    <dbReference type="NCBI Taxonomy" id="2058213"/>
    <lineage>
        <taxon>Bacteria</taxon>
        <taxon>Pseudomonadati</taxon>
        <taxon>Pseudomonadota</taxon>
        <taxon>Alphaproteobacteria</taxon>
        <taxon>Parvularculales</taxon>
        <taxon>Parvularculaceae</taxon>
        <taxon>Hyphococcus</taxon>
    </lineage>
</organism>
<gene>
    <name evidence="1" type="ORF">CW354_08785</name>
</gene>
<dbReference type="PANTHER" id="PTHR36057">
    <property type="match status" value="1"/>
</dbReference>
<accession>A0A2S7K790</accession>
<dbReference type="InterPro" id="IPR036249">
    <property type="entry name" value="Thioredoxin-like_sf"/>
</dbReference>
<comment type="caution">
    <text evidence="1">The sequence shown here is derived from an EMBL/GenBank/DDBJ whole genome shotgun (WGS) entry which is preliminary data.</text>
</comment>
<reference evidence="1 2" key="1">
    <citation type="submission" date="2017-12" db="EMBL/GenBank/DDBJ databases">
        <authorList>
            <person name="Hurst M.R.H."/>
        </authorList>
    </citation>
    <scope>NUCLEOTIDE SEQUENCE [LARGE SCALE GENOMIC DNA]</scope>
    <source>
        <strain evidence="1 2">SY-3-19</strain>
    </source>
</reference>
<dbReference type="Pfam" id="PF06764">
    <property type="entry name" value="DUF1223"/>
    <property type="match status" value="1"/>
</dbReference>
<evidence type="ECO:0000313" key="1">
    <source>
        <dbReference type="EMBL" id="PQA88383.1"/>
    </source>
</evidence>
<dbReference type="Proteomes" id="UP000239504">
    <property type="component" value="Unassembled WGS sequence"/>
</dbReference>
<dbReference type="AlphaFoldDB" id="A0A2S7K790"/>
<dbReference type="OrthoDB" id="9808254at2"/>
<name>A0A2S7K790_9PROT</name>
<proteinExistence type="predicted"/>
<evidence type="ECO:0008006" key="3">
    <source>
        <dbReference type="Google" id="ProtNLM"/>
    </source>
</evidence>
<keyword evidence="2" id="KW-1185">Reference proteome</keyword>
<dbReference type="EMBL" id="PJCH01000005">
    <property type="protein sequence ID" value="PQA88383.1"/>
    <property type="molecule type" value="Genomic_DNA"/>
</dbReference>
<dbReference type="PANTHER" id="PTHR36057:SF1">
    <property type="entry name" value="LIPOPROTEIN LIPID ATTACHMENT SITE-LIKE PROTEIN, PUTATIVE (DUF1223)-RELATED"/>
    <property type="match status" value="1"/>
</dbReference>
<sequence length="298" mass="32484">MQSSCNMPARARENSHFCEKLWFDRAPRARHVAARERARICFLEGDMGENRRISIRLHGKSAAAGFFFAAVLCAFPAQAQPREDAESPVLVELFLSQACNMCPPAAALFPKIAARDDVVALSWHVDYWNMTTSENGRWVDPFSEAAYTKRQKRYNMNIRHRSSIYTPQAIVNGAAQTVGASEEKIRELIEAAPDDGAKVFAHINKDGAVRFDIGKSEAGGNAYLVTFKKHVVTDITSGKNAGKTFDEVNVVTGMEPLGLVRRRGGDLTAPAPAEGEGCALIVQEPGQKGVVAAAYCPG</sequence>
<protein>
    <recommendedName>
        <fullName evidence="3">DUF1223 domain-containing protein</fullName>
    </recommendedName>
</protein>
<dbReference type="InterPro" id="IPR010634">
    <property type="entry name" value="DUF1223"/>
</dbReference>